<sequence>MSAAKPSFKRVIEYPLPASSQTHEVVSIAPDLILISQQPSGGLVKMRVDPGTGRPIESVVHVIDNPFSGLHGLTVSKRHPGCLWVTLQFQSELLLIDPVAHDLAAAPRTLQRIQLPEPARGPHVVAEDSDILWASCKDSHHVARVDTHDPDHPRIIPCPPRPIFVQVHPASGDVYATLDQSSALFRIPANPAQAPSEIGIPGEIGNTPVGMVPGPDGNLWLALLGNASGGNGSFGRILANGEIDWFQLTAGPAKGASFIHLGFSPDPSKSNTIYLLASSMADDAALNGVVQVVLNEDYSQIGPQQTIAFPTQQSMTHRVLCTGRSLYATELGACCLAHLTPAFSPYGEGINEMADAYSLWGCGIPGQTVRYHGPELER</sequence>
<organism evidence="1 2">
    <name type="scientific">Chromobacterium vaccinii</name>
    <dbReference type="NCBI Taxonomy" id="1108595"/>
    <lineage>
        <taxon>Bacteria</taxon>
        <taxon>Pseudomonadati</taxon>
        <taxon>Pseudomonadota</taxon>
        <taxon>Betaproteobacteria</taxon>
        <taxon>Neisseriales</taxon>
        <taxon>Chromobacteriaceae</taxon>
        <taxon>Chromobacterium</taxon>
    </lineage>
</organism>
<evidence type="ECO:0000313" key="2">
    <source>
        <dbReference type="Proteomes" id="UP000178776"/>
    </source>
</evidence>
<accession>A0A1D9LD60</accession>
<dbReference type="Gene3D" id="2.130.10.10">
    <property type="entry name" value="YVTN repeat-like/Quinoprotein amine dehydrogenase"/>
    <property type="match status" value="1"/>
</dbReference>
<dbReference type="SUPFAM" id="SSF63829">
    <property type="entry name" value="Calcium-dependent phosphotriesterase"/>
    <property type="match status" value="1"/>
</dbReference>
<proteinExistence type="predicted"/>
<dbReference type="EMBL" id="CP017707">
    <property type="protein sequence ID" value="AOZ49209.1"/>
    <property type="molecule type" value="Genomic_DNA"/>
</dbReference>
<protein>
    <submittedName>
        <fullName evidence="1">Uncharacterized protein</fullName>
    </submittedName>
</protein>
<name>A0A1D9LD60_9NEIS</name>
<dbReference type="Proteomes" id="UP000178776">
    <property type="component" value="Chromosome"/>
</dbReference>
<dbReference type="RefSeq" id="WP_070978785.1">
    <property type="nucleotide sequence ID" value="NZ_CP017707.1"/>
</dbReference>
<gene>
    <name evidence="1" type="ORF">BKX93_03810</name>
</gene>
<dbReference type="KEGG" id="cvc:BKX93_03810"/>
<dbReference type="AlphaFoldDB" id="A0A1D9LD60"/>
<evidence type="ECO:0000313" key="1">
    <source>
        <dbReference type="EMBL" id="AOZ49209.1"/>
    </source>
</evidence>
<reference evidence="1 2" key="1">
    <citation type="submission" date="2016-10" db="EMBL/GenBank/DDBJ databases">
        <title>Chromobacterium muskegensis sp. nov., an insecticidal bacterium isolated from Sphagnum bogs.</title>
        <authorList>
            <person name="Sparks M.E."/>
            <person name="Blackburn M.B."/>
            <person name="Gundersen-Rindal D.E."/>
            <person name="Mitchell A."/>
            <person name="Farrar R."/>
            <person name="Kuhar D."/>
        </authorList>
    </citation>
    <scope>NUCLEOTIDE SEQUENCE [LARGE SCALE GENOMIC DNA]</scope>
    <source>
        <strain evidence="1 2">21-1</strain>
    </source>
</reference>
<dbReference type="InterPro" id="IPR015943">
    <property type="entry name" value="WD40/YVTN_repeat-like_dom_sf"/>
</dbReference>
<dbReference type="GeneID" id="68840333"/>